<accession>A0ABV9S3B6</accession>
<feature type="signal peptide" evidence="1">
    <location>
        <begin position="1"/>
        <end position="21"/>
    </location>
</feature>
<dbReference type="RefSeq" id="WP_378057394.1">
    <property type="nucleotide sequence ID" value="NZ_JBHSIS010000007.1"/>
</dbReference>
<dbReference type="SUPFAM" id="SSF101898">
    <property type="entry name" value="NHL repeat"/>
    <property type="match status" value="1"/>
</dbReference>
<gene>
    <name evidence="2" type="ORF">ACFPCV_18205</name>
</gene>
<feature type="chain" id="PRO_5046713595" evidence="1">
    <location>
        <begin position="22"/>
        <end position="490"/>
    </location>
</feature>
<dbReference type="InterPro" id="IPR039535">
    <property type="entry name" value="ASST-like"/>
</dbReference>
<evidence type="ECO:0000313" key="2">
    <source>
        <dbReference type="EMBL" id="MFC4855448.1"/>
    </source>
</evidence>
<dbReference type="EMBL" id="JBHSIS010000007">
    <property type="protein sequence ID" value="MFC4855448.1"/>
    <property type="molecule type" value="Genomic_DNA"/>
</dbReference>
<dbReference type="Pfam" id="PF14269">
    <property type="entry name" value="Arylsulfotran_2"/>
    <property type="match status" value="1"/>
</dbReference>
<comment type="caution">
    <text evidence="2">The sequence shown here is derived from an EMBL/GenBank/DDBJ whole genome shotgun (WGS) entry which is preliminary data.</text>
</comment>
<dbReference type="InterPro" id="IPR053143">
    <property type="entry name" value="Arylsulfate_ST"/>
</dbReference>
<keyword evidence="3" id="KW-1185">Reference proteome</keyword>
<dbReference type="PROSITE" id="PS51257">
    <property type="entry name" value="PROKAR_LIPOPROTEIN"/>
    <property type="match status" value="1"/>
</dbReference>
<dbReference type="PANTHER" id="PTHR35340:SF5">
    <property type="entry name" value="ASST-DOMAIN-CONTAINING PROTEIN"/>
    <property type="match status" value="1"/>
</dbReference>
<proteinExistence type="predicted"/>
<protein>
    <submittedName>
        <fullName evidence="2">Arylsulfotransferase family protein</fullName>
    </submittedName>
</protein>
<evidence type="ECO:0000313" key="3">
    <source>
        <dbReference type="Proteomes" id="UP001595859"/>
    </source>
</evidence>
<dbReference type="Proteomes" id="UP001595859">
    <property type="component" value="Unassembled WGS sequence"/>
</dbReference>
<evidence type="ECO:0000256" key="1">
    <source>
        <dbReference type="SAM" id="SignalP"/>
    </source>
</evidence>
<dbReference type="PANTHER" id="PTHR35340">
    <property type="entry name" value="PQQ ENZYME REPEAT PROTEIN-RELATED"/>
    <property type="match status" value="1"/>
</dbReference>
<keyword evidence="1" id="KW-0732">Signal</keyword>
<sequence length="490" mass="52862">MRTMSRLVLSVVLFLLVGGCAAPPAVDEDETPKRPSPTMEFVSRPDLTPPVINVVTETAGADPGYVLLATRIRNRVEGEPQGHALILGEDAEPVWVMRVEDNGDGVFVNDLAVQSYLGQPVLTYWRGKSPERGWGVGEYVLLDQSYQEVATVRTGDGLSEADFHDMRITPRGTALLVSYPERAGDRSVRDGAVQEVDIASGEVLFEWRSGDHVGLDESYEPAPEDRDAAYDYFHINSVDEDADGNLLVSARHTNALYKIDRATSEVLWRLGGKRSDFTLGEDVAFSWQHDARWLPDGRVSLLDNASDDDREGPPSRGLVLDVDQQARTAELVSAFANPDGHTSGSQANFQVLPDGNSVAGWGSRPSLTEFDADGAVVRHWTYAEDIFSYRAHVAEWTGVPAEPPSVVAETGDGDTITVHVSWNGATEVTGWRVLAGPSPTDLSPVAEAGKTGFETAVELTGDAAFVRVEALDAQGTTTGTSDAVPVRTAG</sequence>
<reference evidence="3" key="1">
    <citation type="journal article" date="2019" name="Int. J. Syst. Evol. Microbiol.">
        <title>The Global Catalogue of Microorganisms (GCM) 10K type strain sequencing project: providing services to taxonomists for standard genome sequencing and annotation.</title>
        <authorList>
            <consortium name="The Broad Institute Genomics Platform"/>
            <consortium name="The Broad Institute Genome Sequencing Center for Infectious Disease"/>
            <person name="Wu L."/>
            <person name="Ma J."/>
        </authorList>
    </citation>
    <scope>NUCLEOTIDE SEQUENCE [LARGE SCALE GENOMIC DNA]</scope>
    <source>
        <strain evidence="3">ZS-22-S1</strain>
    </source>
</reference>
<organism evidence="2 3">
    <name type="scientific">Actinophytocola glycyrrhizae</name>
    <dbReference type="NCBI Taxonomy" id="2044873"/>
    <lineage>
        <taxon>Bacteria</taxon>
        <taxon>Bacillati</taxon>
        <taxon>Actinomycetota</taxon>
        <taxon>Actinomycetes</taxon>
        <taxon>Pseudonocardiales</taxon>
        <taxon>Pseudonocardiaceae</taxon>
    </lineage>
</organism>
<name>A0ABV9S3B6_9PSEU</name>